<evidence type="ECO:0000256" key="1">
    <source>
        <dbReference type="ARBA" id="ARBA00006429"/>
    </source>
</evidence>
<dbReference type="GO" id="GO:0004518">
    <property type="term" value="F:nuclease activity"/>
    <property type="evidence" value="ECO:0007669"/>
    <property type="project" value="UniProtKB-KW"/>
</dbReference>
<evidence type="ECO:0000256" key="4">
    <source>
        <dbReference type="SAM" id="MobiDB-lite"/>
    </source>
</evidence>
<name>A0A4R5TYB8_9GAMM</name>
<sequence>MWRRACPLSGRQVSQGPTERQSHLGNPVGHSGHCPQQPMAAAPPEGRGERKGLRYCQLCGGLGSSLATARRRTALPSHQRRRTTMGWYRLAVPGLCVLLAACSHVNQRELPPGPQRDELATMSAGAADMEAPVRPRGWTKDYLKNADRFLADVYEAHPFEVFCGCEVDVRTKVIDLDRCGFEPQNPSSATNTRMQWEHVFPKSWVAAAMGCGTRTECLRDQQYVDAETDLYNLVPGIGSLNATRGDRWLWEIPGEERRYGRCDFERATVAGETVIEPPDAHKGNVARIILYYIEQYGLDIDDQAIALYLEWHAADPVDADEFQRAEMIRSIVGHANPWVTGDR</sequence>
<comment type="caution">
    <text evidence="5">The sequence shown here is derived from an EMBL/GenBank/DDBJ whole genome shotgun (WGS) entry which is preliminary data.</text>
</comment>
<dbReference type="InterPro" id="IPR044925">
    <property type="entry name" value="His-Me_finger_sf"/>
</dbReference>
<evidence type="ECO:0000313" key="5">
    <source>
        <dbReference type="EMBL" id="TDK26208.1"/>
    </source>
</evidence>
<evidence type="ECO:0008006" key="7">
    <source>
        <dbReference type="Google" id="ProtNLM"/>
    </source>
</evidence>
<comment type="similarity">
    <text evidence="1">Belongs to the EndA/NucM nuclease family.</text>
</comment>
<evidence type="ECO:0000256" key="2">
    <source>
        <dbReference type="ARBA" id="ARBA00022722"/>
    </source>
</evidence>
<evidence type="ECO:0000256" key="3">
    <source>
        <dbReference type="ARBA" id="ARBA00022801"/>
    </source>
</evidence>
<dbReference type="EMBL" id="SMTF01000003">
    <property type="protein sequence ID" value="TDK26208.1"/>
    <property type="molecule type" value="Genomic_DNA"/>
</dbReference>
<dbReference type="PANTHER" id="PTHR33607:SF2">
    <property type="entry name" value="ENDONUCLEASE-1"/>
    <property type="match status" value="1"/>
</dbReference>
<dbReference type="Proteomes" id="UP000294796">
    <property type="component" value="Unassembled WGS sequence"/>
</dbReference>
<dbReference type="PANTHER" id="PTHR33607">
    <property type="entry name" value="ENDONUCLEASE-1"/>
    <property type="match status" value="1"/>
</dbReference>
<dbReference type="OrthoDB" id="9800417at2"/>
<reference evidence="5 6" key="1">
    <citation type="submission" date="2019-03" db="EMBL/GenBank/DDBJ databases">
        <title>Luteimonas zhaokaii sp.nov., isolated from the rectal contents of Plateau pika in Yushu, Qinghai Province, China.</title>
        <authorList>
            <person name="Zhang G."/>
        </authorList>
    </citation>
    <scope>NUCLEOTIDE SEQUENCE [LARGE SCALE GENOMIC DNA]</scope>
    <source>
        <strain evidence="5 6">B9</strain>
    </source>
</reference>
<dbReference type="Pfam" id="PF04231">
    <property type="entry name" value="Endonuclease_1"/>
    <property type="match status" value="1"/>
</dbReference>
<keyword evidence="3" id="KW-0378">Hydrolase</keyword>
<protein>
    <recommendedName>
        <fullName evidence="7">Endonuclease I</fullName>
    </recommendedName>
</protein>
<keyword evidence="2" id="KW-0540">Nuclease</keyword>
<keyword evidence="6" id="KW-1185">Reference proteome</keyword>
<accession>A0A4R5TYB8</accession>
<organism evidence="5 6">
    <name type="scientific">Luteimonas aestuarii</name>
    <dbReference type="NCBI Taxonomy" id="453837"/>
    <lineage>
        <taxon>Bacteria</taxon>
        <taxon>Pseudomonadati</taxon>
        <taxon>Pseudomonadota</taxon>
        <taxon>Gammaproteobacteria</taxon>
        <taxon>Lysobacterales</taxon>
        <taxon>Lysobacteraceae</taxon>
        <taxon>Luteimonas</taxon>
    </lineage>
</organism>
<feature type="region of interest" description="Disordered" evidence="4">
    <location>
        <begin position="1"/>
        <end position="48"/>
    </location>
</feature>
<proteinExistence type="inferred from homology"/>
<dbReference type="GO" id="GO:0016787">
    <property type="term" value="F:hydrolase activity"/>
    <property type="evidence" value="ECO:0007669"/>
    <property type="project" value="UniProtKB-KW"/>
</dbReference>
<dbReference type="AlphaFoldDB" id="A0A4R5TYB8"/>
<evidence type="ECO:0000313" key="6">
    <source>
        <dbReference type="Proteomes" id="UP000294796"/>
    </source>
</evidence>
<dbReference type="SUPFAM" id="SSF54060">
    <property type="entry name" value="His-Me finger endonucleases"/>
    <property type="match status" value="1"/>
</dbReference>
<dbReference type="InterPro" id="IPR007346">
    <property type="entry name" value="Endonuclease-I"/>
</dbReference>
<gene>
    <name evidence="5" type="ORF">E2F46_06315</name>
</gene>